<gene>
    <name evidence="1" type="ORF">QWY31_15175</name>
</gene>
<proteinExistence type="predicted"/>
<dbReference type="InterPro" id="IPR032206">
    <property type="entry name" value="DUF5025"/>
</dbReference>
<accession>A0ABT8F8P7</accession>
<organism evidence="1 2">
    <name type="scientific">Shiella aurantiaca</name>
    <dbReference type="NCBI Taxonomy" id="3058365"/>
    <lineage>
        <taxon>Bacteria</taxon>
        <taxon>Pseudomonadati</taxon>
        <taxon>Bacteroidota</taxon>
        <taxon>Cytophagia</taxon>
        <taxon>Cytophagales</taxon>
        <taxon>Shiellaceae</taxon>
        <taxon>Shiella</taxon>
    </lineage>
</organism>
<dbReference type="PROSITE" id="PS51257">
    <property type="entry name" value="PROKAR_LIPOPROTEIN"/>
    <property type="match status" value="1"/>
</dbReference>
<dbReference type="Proteomes" id="UP001168552">
    <property type="component" value="Unassembled WGS sequence"/>
</dbReference>
<evidence type="ECO:0000313" key="1">
    <source>
        <dbReference type="EMBL" id="MDN4166852.1"/>
    </source>
</evidence>
<reference evidence="1" key="1">
    <citation type="submission" date="2023-06" db="EMBL/GenBank/DDBJ databases">
        <title>Cytophagales bacterium Strain LB-30, isolated from soil.</title>
        <authorList>
            <person name="Liu B."/>
        </authorList>
    </citation>
    <scope>NUCLEOTIDE SEQUENCE</scope>
    <source>
        <strain evidence="1">LB-30</strain>
    </source>
</reference>
<dbReference type="Pfam" id="PF16428">
    <property type="entry name" value="DUF5025"/>
    <property type="match status" value="1"/>
</dbReference>
<evidence type="ECO:0000313" key="2">
    <source>
        <dbReference type="Proteomes" id="UP001168552"/>
    </source>
</evidence>
<name>A0ABT8F8P7_9BACT</name>
<dbReference type="RefSeq" id="WP_320005388.1">
    <property type="nucleotide sequence ID" value="NZ_JAUHJS010000008.1"/>
</dbReference>
<protein>
    <submittedName>
        <fullName evidence="1">DUF5025 domain-containing protein</fullName>
    </submittedName>
</protein>
<comment type="caution">
    <text evidence="1">The sequence shown here is derived from an EMBL/GenBank/DDBJ whole genome shotgun (WGS) entry which is preliminary data.</text>
</comment>
<sequence length="195" mass="22374">MKLNPLLIIVIFQLTLLSCNTKDEISNERLNTFQMTINGELWKPSVIDNKPCQETFRCDQSAIGGKIYYTIKASKDPQSTTNFESENVLMLQIMNVNDVGIFPISDTFGDFNSYFQFIKNENNEQKIYMNDTLNSAKVEILELMPIEEGGLIGIRGRFSGTLYNTINQNDSIVIDNCDFTFKRINWYDLNQCSTD</sequence>
<keyword evidence="2" id="KW-1185">Reference proteome</keyword>
<dbReference type="EMBL" id="JAUHJS010000008">
    <property type="protein sequence ID" value="MDN4166852.1"/>
    <property type="molecule type" value="Genomic_DNA"/>
</dbReference>